<keyword evidence="1" id="KW-0812">Transmembrane</keyword>
<evidence type="ECO:0000256" key="1">
    <source>
        <dbReference type="SAM" id="Phobius"/>
    </source>
</evidence>
<dbReference type="Proteomes" id="UP000005442">
    <property type="component" value="Chromosome"/>
</dbReference>
<feature type="transmembrane region" description="Helical" evidence="1">
    <location>
        <begin position="67"/>
        <end position="86"/>
    </location>
</feature>
<evidence type="ECO:0000313" key="3">
    <source>
        <dbReference type="Proteomes" id="UP000005442"/>
    </source>
</evidence>
<dbReference type="KEGG" id="mrh:MycrhN_1902"/>
<accession>G8RNI0</accession>
<dbReference type="eggNOG" id="ENOG5033FP8">
    <property type="taxonomic scope" value="Bacteria"/>
</dbReference>
<feature type="transmembrane region" description="Helical" evidence="1">
    <location>
        <begin position="98"/>
        <end position="118"/>
    </location>
</feature>
<evidence type="ECO:0000313" key="2">
    <source>
        <dbReference type="EMBL" id="AEV72510.1"/>
    </source>
</evidence>
<keyword evidence="1" id="KW-1133">Transmembrane helix</keyword>
<keyword evidence="1" id="KW-0472">Membrane</keyword>
<gene>
    <name evidence="2" type="ordered locus">MycrhN_1902</name>
</gene>
<dbReference type="PATRIC" id="fig|710685.3.peg.1912"/>
<sequence>MSVPAAAPVDRVRGVATGLLTAALAMAAHGAGGGALPSGAVAALLVVVAITAGALAASTVRARSPRYLMGLLAAGQLLGHVLLSAAGHHHTGPAAPPAAAMFAAHLVAIVAGAALIGAGDRLWRAVSRTVRTIVRVAYAVVARPAATAHSADQPLRSALLLAASVSHRGPPVSFAR</sequence>
<keyword evidence="3" id="KW-1185">Reference proteome</keyword>
<protein>
    <submittedName>
        <fullName evidence="2">Uncharacterized protein</fullName>
    </submittedName>
</protein>
<name>G8RNI0_MYCRN</name>
<dbReference type="EMBL" id="CP003169">
    <property type="protein sequence ID" value="AEV72510.1"/>
    <property type="molecule type" value="Genomic_DNA"/>
</dbReference>
<dbReference type="STRING" id="710685.MycrhN_1902"/>
<feature type="transmembrane region" description="Helical" evidence="1">
    <location>
        <begin position="40"/>
        <end position="60"/>
    </location>
</feature>
<organism evidence="2 3">
    <name type="scientific">Mycolicibacterium rhodesiae (strain NBB3)</name>
    <name type="common">Mycobacterium rhodesiae</name>
    <dbReference type="NCBI Taxonomy" id="710685"/>
    <lineage>
        <taxon>Bacteria</taxon>
        <taxon>Bacillati</taxon>
        <taxon>Actinomycetota</taxon>
        <taxon>Actinomycetes</taxon>
        <taxon>Mycobacteriales</taxon>
        <taxon>Mycobacteriaceae</taxon>
        <taxon>Mycolicibacterium</taxon>
    </lineage>
</organism>
<reference evidence="2 3" key="1">
    <citation type="submission" date="2011-12" db="EMBL/GenBank/DDBJ databases">
        <title>Complete sequence of Mycobacterium rhodesiae NBB3.</title>
        <authorList>
            <consortium name="US DOE Joint Genome Institute"/>
            <person name="Lucas S."/>
            <person name="Han J."/>
            <person name="Lapidus A."/>
            <person name="Cheng J.-F."/>
            <person name="Goodwin L."/>
            <person name="Pitluck S."/>
            <person name="Peters L."/>
            <person name="Mikhailova N."/>
            <person name="Gu W."/>
            <person name="Detter J.C."/>
            <person name="Han C."/>
            <person name="Tapia R."/>
            <person name="Land M."/>
            <person name="Hauser L."/>
            <person name="Kyrpides N."/>
            <person name="Ivanova N."/>
            <person name="Pagani I."/>
            <person name="Mattes T."/>
            <person name="Holmes A."/>
            <person name="Rutledge P."/>
            <person name="Paulsen I."/>
            <person name="Coleman N."/>
            <person name="Woyke T."/>
        </authorList>
    </citation>
    <scope>NUCLEOTIDE SEQUENCE [LARGE SCALE GENOMIC DNA]</scope>
    <source>
        <strain evidence="2 3">NBB3</strain>
    </source>
</reference>
<dbReference type="RefSeq" id="WP_014210324.1">
    <property type="nucleotide sequence ID" value="NC_016604.1"/>
</dbReference>
<dbReference type="AlphaFoldDB" id="G8RNI0"/>
<dbReference type="HOGENOM" id="CLU_110254_2_0_11"/>
<proteinExistence type="predicted"/>